<dbReference type="Gene3D" id="2.60.40.1080">
    <property type="match status" value="1"/>
</dbReference>
<name>A0A511MYJ8_DEIC1</name>
<dbReference type="AlphaFoldDB" id="A0A511MYJ8"/>
<keyword evidence="4" id="KW-1185">Reference proteome</keyword>
<protein>
    <recommendedName>
        <fullName evidence="2">BIG2 domain-containing protein</fullName>
    </recommendedName>
</protein>
<dbReference type="EMBL" id="BJXB01000004">
    <property type="protein sequence ID" value="GEM45670.1"/>
    <property type="molecule type" value="Genomic_DNA"/>
</dbReference>
<organism evidence="3 4">
    <name type="scientific">Deinococcus cellulosilyticus (strain DSM 18568 / NBRC 106333 / KACC 11606 / 5516J-15)</name>
    <dbReference type="NCBI Taxonomy" id="1223518"/>
    <lineage>
        <taxon>Bacteria</taxon>
        <taxon>Thermotogati</taxon>
        <taxon>Deinococcota</taxon>
        <taxon>Deinococci</taxon>
        <taxon>Deinococcales</taxon>
        <taxon>Deinococcaceae</taxon>
        <taxon>Deinococcus</taxon>
    </lineage>
</organism>
<feature type="domain" description="BIG2" evidence="2">
    <location>
        <begin position="163"/>
        <end position="245"/>
    </location>
</feature>
<dbReference type="SUPFAM" id="SSF49373">
    <property type="entry name" value="Invasin/intimin cell-adhesion fragments"/>
    <property type="match status" value="1"/>
</dbReference>
<comment type="caution">
    <text evidence="3">The sequence shown here is derived from an EMBL/GenBank/DDBJ whole genome shotgun (WGS) entry which is preliminary data.</text>
</comment>
<reference evidence="3 4" key="1">
    <citation type="submission" date="2019-07" db="EMBL/GenBank/DDBJ databases">
        <title>Whole genome shotgun sequence of Deinococcus cellulosilyticus NBRC 106333.</title>
        <authorList>
            <person name="Hosoyama A."/>
            <person name="Uohara A."/>
            <person name="Ohji S."/>
            <person name="Ichikawa N."/>
        </authorList>
    </citation>
    <scope>NUCLEOTIDE SEQUENCE [LARGE SCALE GENOMIC DNA]</scope>
    <source>
        <strain evidence="3 4">NBRC 106333</strain>
    </source>
</reference>
<gene>
    <name evidence="3" type="ORF">DC3_13050</name>
</gene>
<dbReference type="PROSITE" id="PS51257">
    <property type="entry name" value="PROKAR_LIPOPROTEIN"/>
    <property type="match status" value="1"/>
</dbReference>
<evidence type="ECO:0000256" key="1">
    <source>
        <dbReference type="SAM" id="SignalP"/>
    </source>
</evidence>
<proteinExistence type="predicted"/>
<feature type="signal peptide" evidence="1">
    <location>
        <begin position="1"/>
        <end position="27"/>
    </location>
</feature>
<dbReference type="Proteomes" id="UP000321306">
    <property type="component" value="Unassembled WGS sequence"/>
</dbReference>
<dbReference type="SMART" id="SM00635">
    <property type="entry name" value="BID_2"/>
    <property type="match status" value="1"/>
</dbReference>
<dbReference type="SUPFAM" id="SSF50965">
    <property type="entry name" value="Galactose oxidase, central domain"/>
    <property type="match status" value="1"/>
</dbReference>
<dbReference type="OrthoDB" id="3357943at2"/>
<sequence>MRTPFIAPTLTLALLVSACNLTPGVQAPRTLDAAGGTVMSSNNLATLVVPAGALSQKSVVTLEMAGNVAAAPAGLKMVPGTAFKLSGDHPLQKTATLTLKYQASSIQRQNTLEDTLALYQLANNLWTLVAGGQLDPAKSTFTAQVQQYATYALMYTQGTQTDPVASVQIIQQSPSVVLGDMITLTALAKNSKGEGLALLPTDFSWTSSNTAVATVDSAGKVTGKMEGKATISASAQGKTGSVEVSVIKATGTPATYTVHPVPLPAGELGSYGLAFNNTGQVFLIGSHLAGGVVESYYFYDGTSVKPVTLPNGYRASSYGSSLSRTCVNTQGQVAFTAVATDNSGGKVFWLDAGTVTAPAFASGQRMVRGCNDSGQVLSSNFLDFLHPGNQLYTAGGAVQNLPDLMAMALNSKGEVLFTDQVFAGGKGTKLPVPTGALGSVGRDLNDQGVVLGLAFKSGTPDSSLFLWDRVNNTVREFGYPSDAKGTPGAVDVNNKGEVLVTGKDSTGQDAMWVYKNGSYTRVKYSGWNPGVGVAINDEGWILTSLESIAGNNSVAVVLKPQP</sequence>
<evidence type="ECO:0000259" key="2">
    <source>
        <dbReference type="SMART" id="SM00635"/>
    </source>
</evidence>
<dbReference type="InterPro" id="IPR003343">
    <property type="entry name" value="Big_2"/>
</dbReference>
<dbReference type="InterPro" id="IPR011043">
    <property type="entry name" value="Gal_Oxase/kelch_b-propeller"/>
</dbReference>
<dbReference type="RefSeq" id="WP_146883167.1">
    <property type="nucleotide sequence ID" value="NZ_BJXB01000004.1"/>
</dbReference>
<dbReference type="InterPro" id="IPR008964">
    <property type="entry name" value="Invasin/intimin_cell_adhesion"/>
</dbReference>
<feature type="chain" id="PRO_5022104982" description="BIG2 domain-containing protein" evidence="1">
    <location>
        <begin position="28"/>
        <end position="562"/>
    </location>
</feature>
<accession>A0A511MYJ8</accession>
<evidence type="ECO:0000313" key="3">
    <source>
        <dbReference type="EMBL" id="GEM45670.1"/>
    </source>
</evidence>
<keyword evidence="1" id="KW-0732">Signal</keyword>
<dbReference type="Pfam" id="PF02368">
    <property type="entry name" value="Big_2"/>
    <property type="match status" value="1"/>
</dbReference>
<evidence type="ECO:0000313" key="4">
    <source>
        <dbReference type="Proteomes" id="UP000321306"/>
    </source>
</evidence>